<keyword evidence="1 2" id="KW-0812">Transmembrane</keyword>
<feature type="transmembrane region" description="Helical" evidence="1">
    <location>
        <begin position="50"/>
        <end position="71"/>
    </location>
</feature>
<dbReference type="InParanoid" id="W7X9Z6"/>
<evidence type="ECO:0000313" key="2">
    <source>
        <dbReference type="EMBL" id="EWS74152.1"/>
    </source>
</evidence>
<name>W7X9Z6_TETTS</name>
<dbReference type="Proteomes" id="UP000009168">
    <property type="component" value="Unassembled WGS sequence"/>
</dbReference>
<gene>
    <name evidence="2" type="ORF">TTHERM_001081695</name>
</gene>
<dbReference type="AlphaFoldDB" id="W7X9Z6"/>
<keyword evidence="1" id="KW-1133">Transmembrane helix</keyword>
<dbReference type="KEGG" id="tet:TTHERM_001081695"/>
<dbReference type="GeneID" id="24441642"/>
<reference evidence="3" key="1">
    <citation type="journal article" date="2006" name="PLoS Biol.">
        <title>Macronuclear genome sequence of the ciliate Tetrahymena thermophila, a model eukaryote.</title>
        <authorList>
            <person name="Eisen J.A."/>
            <person name="Coyne R.S."/>
            <person name="Wu M."/>
            <person name="Wu D."/>
            <person name="Thiagarajan M."/>
            <person name="Wortman J.R."/>
            <person name="Badger J.H."/>
            <person name="Ren Q."/>
            <person name="Amedeo P."/>
            <person name="Jones K.M."/>
            <person name="Tallon L.J."/>
            <person name="Delcher A.L."/>
            <person name="Salzberg S.L."/>
            <person name="Silva J.C."/>
            <person name="Haas B.J."/>
            <person name="Majoros W.H."/>
            <person name="Farzad M."/>
            <person name="Carlton J.M."/>
            <person name="Smith R.K. Jr."/>
            <person name="Garg J."/>
            <person name="Pearlman R.E."/>
            <person name="Karrer K.M."/>
            <person name="Sun L."/>
            <person name="Manning G."/>
            <person name="Elde N.C."/>
            <person name="Turkewitz A.P."/>
            <person name="Asai D.J."/>
            <person name="Wilkes D.E."/>
            <person name="Wang Y."/>
            <person name="Cai H."/>
            <person name="Collins K."/>
            <person name="Stewart B.A."/>
            <person name="Lee S.R."/>
            <person name="Wilamowska K."/>
            <person name="Weinberg Z."/>
            <person name="Ruzzo W.L."/>
            <person name="Wloga D."/>
            <person name="Gaertig J."/>
            <person name="Frankel J."/>
            <person name="Tsao C.-C."/>
            <person name="Gorovsky M.A."/>
            <person name="Keeling P.J."/>
            <person name="Waller R.F."/>
            <person name="Patron N.J."/>
            <person name="Cherry J.M."/>
            <person name="Stover N.A."/>
            <person name="Krieger C.J."/>
            <person name="del Toro C."/>
            <person name="Ryder H.F."/>
            <person name="Williamson S.C."/>
            <person name="Barbeau R.A."/>
            <person name="Hamilton E.P."/>
            <person name="Orias E."/>
        </authorList>
    </citation>
    <scope>NUCLEOTIDE SEQUENCE [LARGE SCALE GENOMIC DNA]</scope>
    <source>
        <strain evidence="3">SB210</strain>
    </source>
</reference>
<evidence type="ECO:0000313" key="3">
    <source>
        <dbReference type="Proteomes" id="UP000009168"/>
    </source>
</evidence>
<keyword evidence="3" id="KW-1185">Reference proteome</keyword>
<keyword evidence="1" id="KW-0472">Membrane</keyword>
<organism evidence="2 3">
    <name type="scientific">Tetrahymena thermophila (strain SB210)</name>
    <dbReference type="NCBI Taxonomy" id="312017"/>
    <lineage>
        <taxon>Eukaryota</taxon>
        <taxon>Sar</taxon>
        <taxon>Alveolata</taxon>
        <taxon>Ciliophora</taxon>
        <taxon>Intramacronucleata</taxon>
        <taxon>Oligohymenophorea</taxon>
        <taxon>Hymenostomatida</taxon>
        <taxon>Tetrahymenina</taxon>
        <taxon>Tetrahymenidae</taxon>
        <taxon>Tetrahymena</taxon>
    </lineage>
</organism>
<sequence length="105" mass="12012">MDSVLKVDNVAIVKLANAYQVALQIPAKILCYHLNINAKILTAYVKVQNLLIVIFAQLVIVQSIICVKVPLNYQSQFKINHALYMNQNQIHAYLITQMFQIKQEI</sequence>
<dbReference type="RefSeq" id="XP_012653312.1">
    <property type="nucleotide sequence ID" value="XM_012797858.1"/>
</dbReference>
<evidence type="ECO:0000256" key="1">
    <source>
        <dbReference type="SAM" id="Phobius"/>
    </source>
</evidence>
<proteinExistence type="predicted"/>
<accession>W7X9Z6</accession>
<protein>
    <submittedName>
        <fullName evidence="2">Transmembrane protein, putative</fullName>
    </submittedName>
</protein>
<dbReference type="EMBL" id="GG662684">
    <property type="protein sequence ID" value="EWS74152.1"/>
    <property type="molecule type" value="Genomic_DNA"/>
</dbReference>